<dbReference type="Pfam" id="PF00392">
    <property type="entry name" value="GntR"/>
    <property type="match status" value="1"/>
</dbReference>
<evidence type="ECO:0000313" key="8">
    <source>
        <dbReference type="Proteomes" id="UP001589774"/>
    </source>
</evidence>
<keyword evidence="7" id="KW-0032">Aminotransferase</keyword>
<accession>A0ABV6HFF7</accession>
<gene>
    <name evidence="7" type="ORF">ACFFI0_04705</name>
</gene>
<comment type="similarity">
    <text evidence="1">In the C-terminal section; belongs to the class-I pyridoxal-phosphate-dependent aminotransferase family.</text>
</comment>
<protein>
    <submittedName>
        <fullName evidence="7">PLP-dependent aminotransferase family protein</fullName>
    </submittedName>
</protein>
<keyword evidence="8" id="KW-1185">Reference proteome</keyword>
<feature type="domain" description="HTH gntR-type" evidence="6">
    <location>
        <begin position="4"/>
        <end position="72"/>
    </location>
</feature>
<evidence type="ECO:0000256" key="2">
    <source>
        <dbReference type="ARBA" id="ARBA00022898"/>
    </source>
</evidence>
<dbReference type="SUPFAM" id="SSF53383">
    <property type="entry name" value="PLP-dependent transferases"/>
    <property type="match status" value="1"/>
</dbReference>
<keyword evidence="5" id="KW-0804">Transcription</keyword>
<dbReference type="EMBL" id="JBHLWO010000001">
    <property type="protein sequence ID" value="MFC0317592.1"/>
    <property type="molecule type" value="Genomic_DNA"/>
</dbReference>
<dbReference type="CDD" id="cd07377">
    <property type="entry name" value="WHTH_GntR"/>
    <property type="match status" value="1"/>
</dbReference>
<dbReference type="SMART" id="SM00345">
    <property type="entry name" value="HTH_GNTR"/>
    <property type="match status" value="1"/>
</dbReference>
<dbReference type="RefSeq" id="WP_013664779.1">
    <property type="nucleotide sequence ID" value="NZ_JBHLWO010000001.1"/>
</dbReference>
<dbReference type="InterPro" id="IPR000524">
    <property type="entry name" value="Tscrpt_reg_HTH_GntR"/>
</dbReference>
<dbReference type="PANTHER" id="PTHR46577:SF2">
    <property type="entry name" value="TRANSCRIPTIONAL REGULATORY PROTEIN"/>
    <property type="match status" value="1"/>
</dbReference>
<dbReference type="InterPro" id="IPR036390">
    <property type="entry name" value="WH_DNA-bd_sf"/>
</dbReference>
<keyword evidence="3" id="KW-0805">Transcription regulation</keyword>
<keyword evidence="7" id="KW-0808">Transferase</keyword>
<keyword evidence="4" id="KW-0238">DNA-binding</keyword>
<proteinExistence type="inferred from homology"/>
<dbReference type="InterPro" id="IPR015422">
    <property type="entry name" value="PyrdxlP-dep_Trfase_small"/>
</dbReference>
<dbReference type="Gene3D" id="1.10.10.10">
    <property type="entry name" value="Winged helix-like DNA-binding domain superfamily/Winged helix DNA-binding domain"/>
    <property type="match status" value="1"/>
</dbReference>
<dbReference type="Pfam" id="PF00155">
    <property type="entry name" value="Aminotran_1_2"/>
    <property type="match status" value="1"/>
</dbReference>
<dbReference type="Gene3D" id="3.40.640.10">
    <property type="entry name" value="Type I PLP-dependent aspartate aminotransferase-like (Major domain)"/>
    <property type="match status" value="1"/>
</dbReference>
<organism evidence="7 8">
    <name type="scientific">Olivibacter oleidegradans</name>
    <dbReference type="NCBI Taxonomy" id="760123"/>
    <lineage>
        <taxon>Bacteria</taxon>
        <taxon>Pseudomonadati</taxon>
        <taxon>Bacteroidota</taxon>
        <taxon>Sphingobacteriia</taxon>
        <taxon>Sphingobacteriales</taxon>
        <taxon>Sphingobacteriaceae</taxon>
        <taxon>Olivibacter</taxon>
    </lineage>
</organism>
<dbReference type="SUPFAM" id="SSF46785">
    <property type="entry name" value="Winged helix' DNA-binding domain"/>
    <property type="match status" value="1"/>
</dbReference>
<evidence type="ECO:0000256" key="1">
    <source>
        <dbReference type="ARBA" id="ARBA00005384"/>
    </source>
</evidence>
<evidence type="ECO:0000313" key="7">
    <source>
        <dbReference type="EMBL" id="MFC0317592.1"/>
    </source>
</evidence>
<evidence type="ECO:0000256" key="3">
    <source>
        <dbReference type="ARBA" id="ARBA00023015"/>
    </source>
</evidence>
<dbReference type="PANTHER" id="PTHR46577">
    <property type="entry name" value="HTH-TYPE TRANSCRIPTIONAL REGULATORY PROTEIN GABR"/>
    <property type="match status" value="1"/>
</dbReference>
<dbReference type="CDD" id="cd00609">
    <property type="entry name" value="AAT_like"/>
    <property type="match status" value="1"/>
</dbReference>
<dbReference type="Proteomes" id="UP001589774">
    <property type="component" value="Unassembled WGS sequence"/>
</dbReference>
<sequence length="472" mass="53155">MKEEALYIVIAKAIEQQIRNNVLKIGDKLPSIRTVKREYGVSMNTATRAFFELERKALIESRPQSGFYVSRHSRSRLPVPTTSNPSVLSHQEQAENLIDKVYRSLNDTSITRFSIGVPANELLPIAKLNKSLLQATRTLDGSGTAYEEIQGNFKLRRNIARWSFTWGGMLTADDLVTTAGAMNALSYCMMALAKKGDTIAVESPVYFGILQLAKSLGLEVLEIPTHPITGMELDALRKVLPSIKLCLVVSNFNNPLGSCMPEENKKALVNMLSEHEIPLIEDDLYGDVYFGENRPKPCKAFDKKGLVLWCGSVSKTLAPGYRVGWVAPGKFKEQVIRLKLLHAVSSTTLTQEVIGDFLENGRYEAHLRKMRRTLQANSLHFTRAIHDYFPEETRVSRPQGGFVLWVELNPNLNVPLLYDQAMRQKISIAPGRMFTLQNQFNNCMRLSYGLQWSDELEKKLAMLGSIAKKMIR</sequence>
<dbReference type="PROSITE" id="PS50949">
    <property type="entry name" value="HTH_GNTR"/>
    <property type="match status" value="1"/>
</dbReference>
<evidence type="ECO:0000256" key="5">
    <source>
        <dbReference type="ARBA" id="ARBA00023163"/>
    </source>
</evidence>
<evidence type="ECO:0000256" key="4">
    <source>
        <dbReference type="ARBA" id="ARBA00023125"/>
    </source>
</evidence>
<evidence type="ECO:0000259" key="6">
    <source>
        <dbReference type="PROSITE" id="PS50949"/>
    </source>
</evidence>
<dbReference type="InterPro" id="IPR036388">
    <property type="entry name" value="WH-like_DNA-bd_sf"/>
</dbReference>
<name>A0ABV6HFF7_9SPHI</name>
<dbReference type="InterPro" id="IPR015424">
    <property type="entry name" value="PyrdxlP-dep_Trfase"/>
</dbReference>
<comment type="caution">
    <text evidence="7">The sequence shown here is derived from an EMBL/GenBank/DDBJ whole genome shotgun (WGS) entry which is preliminary data.</text>
</comment>
<dbReference type="Gene3D" id="3.90.1150.10">
    <property type="entry name" value="Aspartate Aminotransferase, domain 1"/>
    <property type="match status" value="1"/>
</dbReference>
<reference evidence="7 8" key="1">
    <citation type="submission" date="2024-09" db="EMBL/GenBank/DDBJ databases">
        <authorList>
            <person name="Sun Q."/>
            <person name="Mori K."/>
        </authorList>
    </citation>
    <scope>NUCLEOTIDE SEQUENCE [LARGE SCALE GENOMIC DNA]</scope>
    <source>
        <strain evidence="7 8">CCM 7765</strain>
    </source>
</reference>
<dbReference type="InterPro" id="IPR004839">
    <property type="entry name" value="Aminotransferase_I/II_large"/>
</dbReference>
<keyword evidence="2" id="KW-0663">Pyridoxal phosphate</keyword>
<dbReference type="GO" id="GO:0008483">
    <property type="term" value="F:transaminase activity"/>
    <property type="evidence" value="ECO:0007669"/>
    <property type="project" value="UniProtKB-KW"/>
</dbReference>
<dbReference type="InterPro" id="IPR015421">
    <property type="entry name" value="PyrdxlP-dep_Trfase_major"/>
</dbReference>
<dbReference type="InterPro" id="IPR051446">
    <property type="entry name" value="HTH_trans_reg/aminotransferase"/>
</dbReference>